<comment type="caution">
    <text evidence="1">The sequence shown here is derived from an EMBL/GenBank/DDBJ whole genome shotgun (WGS) entry which is preliminary data.</text>
</comment>
<proteinExistence type="predicted"/>
<dbReference type="RefSeq" id="WP_004661066.1">
    <property type="nucleotide sequence ID" value="NZ_BMDV01000002.1"/>
</dbReference>
<accession>A0ABN0JQD2</accession>
<keyword evidence="2" id="KW-1185">Reference proteome</keyword>
<sequence length="294" mass="34203">MNRKPFLRTSSGLNNLPKFSKSDLVAYTEGGKKSYSIIQIDQGEFSSQSIDIDFWKEILNIHGCTRKIYFKAIGSKTSGDELTQRIIEGKVTNTLIFKDKDLDHYLDKYISHPSIIYTKGYSWENDVFTQENITEIINDYIFYDIPFKSKTNIENSFKNLEKIGSKLIRLELIFRKHGIRFLTNVSGEAIIKNGEIDMNFLIKKIKSIAQSNSIKRPFKYVKIQKSFNFYLDCYGKIFESISYHLTANILKELTDIKNFSKEIFQRNALRIFFNSLKMNHDTYYLSVATNINAA</sequence>
<reference evidence="1 2" key="2">
    <citation type="journal article" date="2016" name="Int. J. Syst. Evol. Microbiol.">
        <title>Taxonomy of haemolytic and/or proteolytic strains of the genus Acinetobacter with the proposal of Acinetobacter courvalinii sp. nov. (genomic species 14 sensu Bouvet &amp; Jeanjean), Acinetobacter dispersus sp. nov. (genomic species 17), Acinetobacter modestus sp. nov., Acinetobacter proteolyticus sp. nov. and Acinetobacter vivianii sp. nov.</title>
        <authorList>
            <person name="Nemec A."/>
            <person name="Radolfova-Krizova L."/>
            <person name="Maixnerova M."/>
            <person name="Vrestiakova E."/>
            <person name="Jezek P."/>
            <person name="Sedo O."/>
        </authorList>
    </citation>
    <scope>NUCLEOTIDE SEQUENCE [LARGE SCALE GENOMIC DNA]</scope>
    <source>
        <strain evidence="1 2">NIPH 236</strain>
    </source>
</reference>
<evidence type="ECO:0000313" key="1">
    <source>
        <dbReference type="EMBL" id="ENU27651.1"/>
    </source>
</evidence>
<reference evidence="2" key="1">
    <citation type="submission" date="2013-02" db="EMBL/GenBank/DDBJ databases">
        <title>The Genome Sequence of Acinetobacter sp. NIPH 236.</title>
        <authorList>
            <consortium name="The Broad Institute Genome Sequencing Platform"/>
            <consortium name="The Broad Institute Genome Sequencing Center for Infectious Disease"/>
            <person name="Cerqueira G."/>
            <person name="Feldgarden M."/>
            <person name="Courvalin P."/>
            <person name="Perichon B."/>
            <person name="Grillot-Courvalin C."/>
            <person name="Clermont D."/>
            <person name="Rocha E."/>
            <person name="Yoon E.-J."/>
            <person name="Nemec A."/>
            <person name="Walker B."/>
            <person name="Young S.K."/>
            <person name="Zeng Q."/>
            <person name="Gargeya S."/>
            <person name="Fitzgerald M."/>
            <person name="Haas B."/>
            <person name="Abouelleil A."/>
            <person name="Alvarado L."/>
            <person name="Arachchi H.M."/>
            <person name="Berlin A.M."/>
            <person name="Chapman S.B."/>
            <person name="Dewar J."/>
            <person name="Goldberg J."/>
            <person name="Griggs A."/>
            <person name="Gujja S."/>
            <person name="Hansen M."/>
            <person name="Howarth C."/>
            <person name="Imamovic A."/>
            <person name="Larimer J."/>
            <person name="McCowan C."/>
            <person name="Murphy C."/>
            <person name="Neiman D."/>
            <person name="Pearson M."/>
            <person name="Priest M."/>
            <person name="Roberts A."/>
            <person name="Saif S."/>
            <person name="Shea T."/>
            <person name="Sisk P."/>
            <person name="Sykes S."/>
            <person name="Wortman J."/>
            <person name="Nusbaum C."/>
            <person name="Birren B."/>
        </authorList>
    </citation>
    <scope>NUCLEOTIDE SEQUENCE [LARGE SCALE GENOMIC DNA]</scope>
    <source>
        <strain evidence="2">NIPH 236</strain>
    </source>
</reference>
<dbReference type="EMBL" id="APOJ01000020">
    <property type="protein sequence ID" value="ENU27651.1"/>
    <property type="molecule type" value="Genomic_DNA"/>
</dbReference>
<evidence type="ECO:0008006" key="3">
    <source>
        <dbReference type="Google" id="ProtNLM"/>
    </source>
</evidence>
<organism evidence="1 2">
    <name type="scientific">Acinetobacter modestus</name>
    <dbReference type="NCBI Taxonomy" id="1776740"/>
    <lineage>
        <taxon>Bacteria</taxon>
        <taxon>Pseudomonadati</taxon>
        <taxon>Pseudomonadota</taxon>
        <taxon>Gammaproteobacteria</taxon>
        <taxon>Moraxellales</taxon>
        <taxon>Moraxellaceae</taxon>
        <taxon>Acinetobacter</taxon>
    </lineage>
</organism>
<evidence type="ECO:0000313" key="2">
    <source>
        <dbReference type="Proteomes" id="UP000013190"/>
    </source>
</evidence>
<dbReference type="Proteomes" id="UP000013190">
    <property type="component" value="Unassembled WGS sequence"/>
</dbReference>
<name>A0ABN0JQD2_9GAMM</name>
<dbReference type="GeneID" id="92834690"/>
<protein>
    <recommendedName>
        <fullName evidence="3">DUF4435 domain-containing protein</fullName>
    </recommendedName>
</protein>
<gene>
    <name evidence="1" type="ORF">F992_01276</name>
</gene>